<protein>
    <submittedName>
        <fullName evidence="1">Uncharacterized protein At2g15600</fullName>
    </submittedName>
</protein>
<dbReference type="AlphaFoldDB" id="Q9ZQF3"/>
<proteinExistence type="predicted"/>
<dbReference type="PIR" id="A84531">
    <property type="entry name" value="A84531"/>
</dbReference>
<sequence length="90" mass="10867">MKELAGKNLGVTTRFVLRYVFQNTIHSIWRERNERRHGEKPSRTEKIVKLIDKNIRNRLSTIRVRGEEKYAQGTQMRFASRQYQIDRTFL</sequence>
<dbReference type="EMBL" id="AC006248">
    <property type="protein sequence ID" value="AAD17404.1"/>
    <property type="molecule type" value="Genomic_DNA"/>
</dbReference>
<accession>Q9ZQF3</accession>
<name>Q9ZQF3_ARATH</name>
<reference evidence="1" key="3">
    <citation type="submission" date="2002-02" db="EMBL/GenBank/DDBJ databases">
        <authorList>
            <person name="Town C.D."/>
            <person name="Kaul S."/>
        </authorList>
    </citation>
    <scope>NUCLEOTIDE SEQUENCE</scope>
</reference>
<organism evidence="1">
    <name type="scientific">Arabidopsis thaliana</name>
    <name type="common">Mouse-ear cress</name>
    <dbReference type="NCBI Taxonomy" id="3702"/>
    <lineage>
        <taxon>Eukaryota</taxon>
        <taxon>Viridiplantae</taxon>
        <taxon>Streptophyta</taxon>
        <taxon>Embryophyta</taxon>
        <taxon>Tracheophyta</taxon>
        <taxon>Spermatophyta</taxon>
        <taxon>Magnoliopsida</taxon>
        <taxon>eudicotyledons</taxon>
        <taxon>Gunneridae</taxon>
        <taxon>Pentapetalae</taxon>
        <taxon>rosids</taxon>
        <taxon>malvids</taxon>
        <taxon>Brassicales</taxon>
        <taxon>Brassicaceae</taxon>
        <taxon>Camelineae</taxon>
        <taxon>Arabidopsis</taxon>
    </lineage>
</organism>
<reference key="1">
    <citation type="journal article" date="1999" name="Nature">
        <title>Sequence and analysis of chromosome 2 of the plant Arabidopsis thaliana.</title>
        <authorList>
            <person name="Lin X."/>
            <person name="Kaul S."/>
            <person name="Rounsley S."/>
            <person name="Shea T.P."/>
            <person name="Benito M.I."/>
            <person name="Town C.D."/>
            <person name="Fujii C.Y."/>
            <person name="Mason T."/>
            <person name="Bowman C.L."/>
            <person name="Barnstead M."/>
            <person name="Feldblyum T.V."/>
            <person name="Buell C.R."/>
            <person name="Ketchum K.A."/>
            <person name="Lee J."/>
            <person name="Ronning C.M."/>
            <person name="Koo H.L."/>
            <person name="Moffat K.S."/>
            <person name="Cronin L.A."/>
            <person name="Shen M."/>
            <person name="Pai G."/>
            <person name="Van Aken S."/>
            <person name="Umayam L."/>
            <person name="Tallon L.J."/>
            <person name="Gill J.E."/>
            <person name="Adams M.D."/>
            <person name="Carrera A.J."/>
            <person name="Creasy T.H."/>
            <person name="Goodman H.M."/>
            <person name="Somerville C.R."/>
            <person name="Copenhaver G.P."/>
            <person name="Preuss D."/>
            <person name="Nierman W.C."/>
            <person name="White O."/>
            <person name="Eisen J.A."/>
            <person name="Salzberg S.L."/>
            <person name="Fraser C.M."/>
            <person name="Venter J.C."/>
        </authorList>
    </citation>
    <scope>NUCLEOTIDE SEQUENCE [LARGE SCALE GENOMIC DNA]</scope>
    <source>
        <strain>cv. Columbia</strain>
    </source>
</reference>
<evidence type="ECO:0000313" key="1">
    <source>
        <dbReference type="EMBL" id="AAD17404.1"/>
    </source>
</evidence>
<reference evidence="1" key="2">
    <citation type="submission" date="2000-03" db="EMBL/GenBank/DDBJ databases">
        <authorList>
            <person name="Lin X."/>
            <person name="Kaul S."/>
            <person name="Shea T.P."/>
            <person name="Fujii C.Y."/>
            <person name="Shen M."/>
            <person name="VanAken S.E."/>
            <person name="Barnstead M.E."/>
            <person name="Mason T.M."/>
            <person name="Bowman C.L."/>
            <person name="Ronning C.M."/>
            <person name="Benito M.-I."/>
            <person name="Carrera A.J."/>
            <person name="Creasy T.H."/>
            <person name="Buell C.R."/>
            <person name="Town C.D."/>
            <person name="Nierman W.C."/>
            <person name="Fraser C.M."/>
            <person name="Venter J.C."/>
        </authorList>
    </citation>
    <scope>NUCLEOTIDE SEQUENCE</scope>
</reference>